<comment type="similarity">
    <text evidence="2">Belongs to the CD225/Dispanin family.</text>
</comment>
<dbReference type="AlphaFoldDB" id="A0A8C5D358"/>
<proteinExistence type="inferred from homology"/>
<sequence>IWRPPPSVSQPQAEFKAMNPPMNPNAPSYPLMPAGGNQPVVQHTTVTIHTDPPKDYIIWSLFSFFYGNFCCLGLMALIFSVKARDRKVVGDLDGARIHGSTAHLFNIISTVLISLFIFSSIIVVISVKRQ</sequence>
<keyword evidence="3 6" id="KW-0812">Transmembrane</keyword>
<protein>
    <submittedName>
        <fullName evidence="7">Dispanin subfamily A member 2b-like</fullName>
    </submittedName>
</protein>
<dbReference type="GO" id="GO:0005886">
    <property type="term" value="C:plasma membrane"/>
    <property type="evidence" value="ECO:0007669"/>
    <property type="project" value="TreeGrafter"/>
</dbReference>
<accession>A0A8C5D358</accession>
<evidence type="ECO:0000256" key="6">
    <source>
        <dbReference type="SAM" id="Phobius"/>
    </source>
</evidence>
<dbReference type="Pfam" id="PF04505">
    <property type="entry name" value="CD225"/>
    <property type="match status" value="1"/>
</dbReference>
<dbReference type="InterPro" id="IPR007593">
    <property type="entry name" value="CD225/Dispanin_fam"/>
</dbReference>
<evidence type="ECO:0000256" key="3">
    <source>
        <dbReference type="ARBA" id="ARBA00022692"/>
    </source>
</evidence>
<evidence type="ECO:0000256" key="5">
    <source>
        <dbReference type="ARBA" id="ARBA00023136"/>
    </source>
</evidence>
<evidence type="ECO:0000313" key="7">
    <source>
        <dbReference type="Ensembl" id="ENSGWIP00000001378.1"/>
    </source>
</evidence>
<dbReference type="PANTHER" id="PTHR13999">
    <property type="entry name" value="INTERFERON INDUCIBLE TRANSMEMBRANE PROTEIN"/>
    <property type="match status" value="1"/>
</dbReference>
<evidence type="ECO:0000313" key="8">
    <source>
        <dbReference type="Proteomes" id="UP000694680"/>
    </source>
</evidence>
<reference evidence="7" key="3">
    <citation type="submission" date="2025-09" db="UniProtKB">
        <authorList>
            <consortium name="Ensembl"/>
        </authorList>
    </citation>
    <scope>IDENTIFICATION</scope>
</reference>
<dbReference type="Proteomes" id="UP000694680">
    <property type="component" value="Chromosome 6"/>
</dbReference>
<keyword evidence="5 6" id="KW-0472">Membrane</keyword>
<name>A0A8C5D358_GOUWI</name>
<comment type="subcellular location">
    <subcellularLocation>
        <location evidence="1">Membrane</location>
    </subcellularLocation>
</comment>
<gene>
    <name evidence="7" type="primary">LOC114465646</name>
</gene>
<keyword evidence="4 6" id="KW-1133">Transmembrane helix</keyword>
<feature type="transmembrane region" description="Helical" evidence="6">
    <location>
        <begin position="102"/>
        <end position="127"/>
    </location>
</feature>
<reference evidence="7" key="1">
    <citation type="submission" date="2020-06" db="EMBL/GenBank/DDBJ databases">
        <authorList>
            <consortium name="Wellcome Sanger Institute Data Sharing"/>
        </authorList>
    </citation>
    <scope>NUCLEOTIDE SEQUENCE [LARGE SCALE GENOMIC DNA]</scope>
</reference>
<organism evidence="7 8">
    <name type="scientific">Gouania willdenowi</name>
    <name type="common">Blunt-snouted clingfish</name>
    <name type="synonym">Lepadogaster willdenowi</name>
    <dbReference type="NCBI Taxonomy" id="441366"/>
    <lineage>
        <taxon>Eukaryota</taxon>
        <taxon>Metazoa</taxon>
        <taxon>Chordata</taxon>
        <taxon>Craniata</taxon>
        <taxon>Vertebrata</taxon>
        <taxon>Euteleostomi</taxon>
        <taxon>Actinopterygii</taxon>
        <taxon>Neopterygii</taxon>
        <taxon>Teleostei</taxon>
        <taxon>Neoteleostei</taxon>
        <taxon>Acanthomorphata</taxon>
        <taxon>Ovalentaria</taxon>
        <taxon>Blenniimorphae</taxon>
        <taxon>Blenniiformes</taxon>
        <taxon>Gobiesocoidei</taxon>
        <taxon>Gobiesocidae</taxon>
        <taxon>Gobiesocinae</taxon>
        <taxon>Gouania</taxon>
    </lineage>
</organism>
<dbReference type="PANTHER" id="PTHR13999:SF31">
    <property type="entry name" value="IFITM1-RELATED"/>
    <property type="match status" value="1"/>
</dbReference>
<dbReference type="Ensembl" id="ENSGWIT00000001483.1">
    <property type="protein sequence ID" value="ENSGWIP00000001378.1"/>
    <property type="gene ID" value="ENSGWIG00000000801.1"/>
</dbReference>
<reference evidence="7" key="2">
    <citation type="submission" date="2025-08" db="UniProtKB">
        <authorList>
            <consortium name="Ensembl"/>
        </authorList>
    </citation>
    <scope>IDENTIFICATION</scope>
</reference>
<dbReference type="InterPro" id="IPR051517">
    <property type="entry name" value="IFITM_antiviral_protein"/>
</dbReference>
<feature type="transmembrane region" description="Helical" evidence="6">
    <location>
        <begin position="56"/>
        <end position="81"/>
    </location>
</feature>
<evidence type="ECO:0000256" key="1">
    <source>
        <dbReference type="ARBA" id="ARBA00004370"/>
    </source>
</evidence>
<evidence type="ECO:0000256" key="2">
    <source>
        <dbReference type="ARBA" id="ARBA00006843"/>
    </source>
</evidence>
<evidence type="ECO:0000256" key="4">
    <source>
        <dbReference type="ARBA" id="ARBA00022989"/>
    </source>
</evidence>
<keyword evidence="8" id="KW-1185">Reference proteome</keyword>